<keyword evidence="5 6" id="KW-0349">Heme</keyword>
<proteinExistence type="inferred from homology"/>
<dbReference type="STRING" id="40998.A0A2P8A5F5"/>
<dbReference type="PROSITE" id="PS00086">
    <property type="entry name" value="CYTOCHROME_P450"/>
    <property type="match status" value="1"/>
</dbReference>
<dbReference type="OrthoDB" id="3934656at2759"/>
<dbReference type="GO" id="GO:0020037">
    <property type="term" value="F:heme binding"/>
    <property type="evidence" value="ECO:0007669"/>
    <property type="project" value="InterPro"/>
</dbReference>
<dbReference type="GO" id="GO:0004497">
    <property type="term" value="F:monooxygenase activity"/>
    <property type="evidence" value="ECO:0007669"/>
    <property type="project" value="UniProtKB-KW"/>
</dbReference>
<organism evidence="7 8">
    <name type="scientific">Elsinoe australis</name>
    <dbReference type="NCBI Taxonomy" id="40998"/>
    <lineage>
        <taxon>Eukaryota</taxon>
        <taxon>Fungi</taxon>
        <taxon>Dikarya</taxon>
        <taxon>Ascomycota</taxon>
        <taxon>Pezizomycotina</taxon>
        <taxon>Dothideomycetes</taxon>
        <taxon>Dothideomycetidae</taxon>
        <taxon>Myriangiales</taxon>
        <taxon>Elsinoaceae</taxon>
        <taxon>Elsinoe</taxon>
    </lineage>
</organism>
<dbReference type="InterPro" id="IPR036396">
    <property type="entry name" value="Cyt_P450_sf"/>
</dbReference>
<comment type="caution">
    <text evidence="7">The sequence shown here is derived from an EMBL/GenBank/DDBJ whole genome shotgun (WGS) entry which is preliminary data.</text>
</comment>
<dbReference type="GO" id="GO:0005506">
    <property type="term" value="F:iron ion binding"/>
    <property type="evidence" value="ECO:0007669"/>
    <property type="project" value="InterPro"/>
</dbReference>
<comment type="similarity">
    <text evidence="2 6">Belongs to the cytochrome P450 family.</text>
</comment>
<dbReference type="Proteomes" id="UP000243723">
    <property type="component" value="Unassembled WGS sequence"/>
</dbReference>
<sequence>MLSLTTTLLSLSLLYLVYTLYTYLTSPLRQIPGPFLASLTNYWRFLSVLQGKHHEVQRTLHDTYGPAVRLGPNCITVTDPSLIKVLYPLQKPRFIKSDYYKTSDFRHGKRILHSSVSYRDEEAHTRMVRPVARFYTTTGVLRYEDRLNDVVKLFLQQLETRFVRPGGREVVCPIDDWLHFCAWDLIAAITFSKDFGFLRRGEDVRGLIGQSCKSLDYMASVGQIPWLDDWVGKNYYIKFPVGTMIEGVKFAAEQLASRMRGEDKHDKETEPDLLDDFLALREEDPEITDDRLVQYAFRNVAAGSDTTATSLRAVVYYLCRNPETQKRLHEELEEVGVTDAVRSGDALRYAELYKLPYLTAVIQEGFRIHPSVALSLERVVPDTGYVLPDGRYLPPGTIVGINPAVINRHKGVFGEDSDDFRPERWLKNDHESEDEYKARLGKMKDTDMTFGHGKRICAGRHVAVVEIYKVIASLFSAFDVRLVDPNKEWKTKNSFFNRQWDMDVYLTKRVS</sequence>
<name>A0A2P8A5F5_9PEZI</name>
<dbReference type="InterPro" id="IPR001128">
    <property type="entry name" value="Cyt_P450"/>
</dbReference>
<dbReference type="PRINTS" id="PR00463">
    <property type="entry name" value="EP450I"/>
</dbReference>
<comment type="cofactor">
    <cofactor evidence="1 5">
        <name>heme</name>
        <dbReference type="ChEBI" id="CHEBI:30413"/>
    </cofactor>
</comment>
<keyword evidence="4 5" id="KW-0408">Iron</keyword>
<reference evidence="7 8" key="1">
    <citation type="submission" date="2017-05" db="EMBL/GenBank/DDBJ databases">
        <title>Draft genome sequence of Elsinoe australis.</title>
        <authorList>
            <person name="Cheng Q."/>
        </authorList>
    </citation>
    <scope>NUCLEOTIDE SEQUENCE [LARGE SCALE GENOMIC DNA]</scope>
    <source>
        <strain evidence="7 8">NL1</strain>
    </source>
</reference>
<dbReference type="PRINTS" id="PR00385">
    <property type="entry name" value="P450"/>
</dbReference>
<dbReference type="InterPro" id="IPR017972">
    <property type="entry name" value="Cyt_P450_CS"/>
</dbReference>
<dbReference type="GO" id="GO:0016705">
    <property type="term" value="F:oxidoreductase activity, acting on paired donors, with incorporation or reduction of molecular oxygen"/>
    <property type="evidence" value="ECO:0007669"/>
    <property type="project" value="InterPro"/>
</dbReference>
<keyword evidence="6" id="KW-0503">Monooxygenase</keyword>
<evidence type="ECO:0000256" key="5">
    <source>
        <dbReference type="PIRSR" id="PIRSR602401-1"/>
    </source>
</evidence>
<evidence type="ECO:0000313" key="7">
    <source>
        <dbReference type="EMBL" id="PSK55703.1"/>
    </source>
</evidence>
<dbReference type="EMBL" id="NHZQ01000066">
    <property type="protein sequence ID" value="PSK55703.1"/>
    <property type="molecule type" value="Genomic_DNA"/>
</dbReference>
<dbReference type="InterPro" id="IPR050121">
    <property type="entry name" value="Cytochrome_P450_monoxygenase"/>
</dbReference>
<gene>
    <name evidence="7" type="ORF">B9Z65_4581</name>
</gene>
<evidence type="ECO:0000313" key="8">
    <source>
        <dbReference type="Proteomes" id="UP000243723"/>
    </source>
</evidence>
<dbReference type="InterPro" id="IPR002401">
    <property type="entry name" value="Cyt_P450_E_grp-I"/>
</dbReference>
<evidence type="ECO:0000256" key="6">
    <source>
        <dbReference type="RuleBase" id="RU000461"/>
    </source>
</evidence>
<dbReference type="PANTHER" id="PTHR24305">
    <property type="entry name" value="CYTOCHROME P450"/>
    <property type="match status" value="1"/>
</dbReference>
<evidence type="ECO:0000256" key="1">
    <source>
        <dbReference type="ARBA" id="ARBA00001971"/>
    </source>
</evidence>
<keyword evidence="6" id="KW-0560">Oxidoreductase</keyword>
<dbReference type="Gene3D" id="1.10.630.10">
    <property type="entry name" value="Cytochrome P450"/>
    <property type="match status" value="1"/>
</dbReference>
<accession>A0A2P8A5F5</accession>
<dbReference type="PANTHER" id="PTHR24305:SF166">
    <property type="entry name" value="CYTOCHROME P450 12A4, MITOCHONDRIAL-RELATED"/>
    <property type="match status" value="1"/>
</dbReference>
<keyword evidence="8" id="KW-1185">Reference proteome</keyword>
<protein>
    <submittedName>
        <fullName evidence="7">Isotrichodermin C-15 hydroxylase</fullName>
    </submittedName>
</protein>
<dbReference type="SUPFAM" id="SSF48264">
    <property type="entry name" value="Cytochrome P450"/>
    <property type="match status" value="1"/>
</dbReference>
<evidence type="ECO:0000256" key="4">
    <source>
        <dbReference type="ARBA" id="ARBA00023004"/>
    </source>
</evidence>
<evidence type="ECO:0000256" key="2">
    <source>
        <dbReference type="ARBA" id="ARBA00010617"/>
    </source>
</evidence>
<feature type="binding site" description="axial binding residue" evidence="5">
    <location>
        <position position="457"/>
    </location>
    <ligand>
        <name>heme</name>
        <dbReference type="ChEBI" id="CHEBI:30413"/>
    </ligand>
    <ligandPart>
        <name>Fe</name>
        <dbReference type="ChEBI" id="CHEBI:18248"/>
    </ligandPart>
</feature>
<dbReference type="Pfam" id="PF00067">
    <property type="entry name" value="p450"/>
    <property type="match status" value="1"/>
</dbReference>
<keyword evidence="3 5" id="KW-0479">Metal-binding</keyword>
<dbReference type="CDD" id="cd11060">
    <property type="entry name" value="CYP57A1-like"/>
    <property type="match status" value="1"/>
</dbReference>
<dbReference type="AlphaFoldDB" id="A0A2P8A5F5"/>
<evidence type="ECO:0000256" key="3">
    <source>
        <dbReference type="ARBA" id="ARBA00022723"/>
    </source>
</evidence>